<comment type="subcellular location">
    <subcellularLocation>
        <location evidence="1">Cytoplasm</location>
        <location evidence="1">Cytoskeleton</location>
    </subcellularLocation>
</comment>
<evidence type="ECO:0000256" key="5">
    <source>
        <dbReference type="ARBA" id="ARBA00023212"/>
    </source>
</evidence>
<accession>V4ASZ9</accession>
<evidence type="ECO:0000313" key="8">
    <source>
        <dbReference type="Proteomes" id="UP000030746"/>
    </source>
</evidence>
<dbReference type="GO" id="GO:0005856">
    <property type="term" value="C:cytoskeleton"/>
    <property type="evidence" value="ECO:0007669"/>
    <property type="project" value="UniProtKB-SubCell"/>
</dbReference>
<dbReference type="PROSITE" id="PS51491">
    <property type="entry name" value="TAU_MAP_2"/>
    <property type="match status" value="1"/>
</dbReference>
<dbReference type="InterPro" id="IPR001084">
    <property type="entry name" value="MAP_tubulin-bd_rpt"/>
</dbReference>
<keyword evidence="5" id="KW-0206">Cytoskeleton</keyword>
<dbReference type="HOGENOM" id="CLU_2029318_0_0_1"/>
<dbReference type="AlphaFoldDB" id="V4ASZ9"/>
<dbReference type="GO" id="GO:0000226">
    <property type="term" value="P:microtubule cytoskeleton organization"/>
    <property type="evidence" value="ECO:0007669"/>
    <property type="project" value="TreeGrafter"/>
</dbReference>
<protein>
    <recommendedName>
        <fullName evidence="9">Microtubule-associated protein</fullName>
    </recommendedName>
</protein>
<dbReference type="PANTHER" id="PTHR11501">
    <property type="entry name" value="MICROTUBULE-ASSOCIATED PROTEIN"/>
    <property type="match status" value="1"/>
</dbReference>
<evidence type="ECO:0008006" key="9">
    <source>
        <dbReference type="Google" id="ProtNLM"/>
    </source>
</evidence>
<dbReference type="RefSeq" id="XP_009048930.1">
    <property type="nucleotide sequence ID" value="XM_009050682.1"/>
</dbReference>
<dbReference type="GeneID" id="20243790"/>
<dbReference type="Pfam" id="PF00418">
    <property type="entry name" value="Tubulin-binding"/>
    <property type="match status" value="1"/>
</dbReference>
<sequence length="122" mass="13338">MASKPVDSPKASPKASPSRIAKRTPTPRTPLSTPSPRPDTSNVKSKIGSLDKTKHTPGGGNNFVSAIDSCLAIIISKTYFKEVLLVINLKGWHDVSVNRCIMIRHVSILGDTFYSMKKWGFL</sequence>
<dbReference type="PANTHER" id="PTHR11501:SF18">
    <property type="entry name" value="MICROTUBULE-ASSOCIATED PROTEIN"/>
    <property type="match status" value="1"/>
</dbReference>
<dbReference type="GO" id="GO:0031175">
    <property type="term" value="P:neuron projection development"/>
    <property type="evidence" value="ECO:0007669"/>
    <property type="project" value="TreeGrafter"/>
</dbReference>
<evidence type="ECO:0000256" key="2">
    <source>
        <dbReference type="ARBA" id="ARBA00022490"/>
    </source>
</evidence>
<keyword evidence="8" id="KW-1185">Reference proteome</keyword>
<organism evidence="7 8">
    <name type="scientific">Lottia gigantea</name>
    <name type="common">Giant owl limpet</name>
    <dbReference type="NCBI Taxonomy" id="225164"/>
    <lineage>
        <taxon>Eukaryota</taxon>
        <taxon>Metazoa</taxon>
        <taxon>Spiralia</taxon>
        <taxon>Lophotrochozoa</taxon>
        <taxon>Mollusca</taxon>
        <taxon>Gastropoda</taxon>
        <taxon>Patellogastropoda</taxon>
        <taxon>Lottioidea</taxon>
        <taxon>Lottiidae</taxon>
        <taxon>Lottia</taxon>
    </lineage>
</organism>
<reference evidence="7 8" key="1">
    <citation type="journal article" date="2013" name="Nature">
        <title>Insights into bilaterian evolution from three spiralian genomes.</title>
        <authorList>
            <person name="Simakov O."/>
            <person name="Marletaz F."/>
            <person name="Cho S.J."/>
            <person name="Edsinger-Gonzales E."/>
            <person name="Havlak P."/>
            <person name="Hellsten U."/>
            <person name="Kuo D.H."/>
            <person name="Larsson T."/>
            <person name="Lv J."/>
            <person name="Arendt D."/>
            <person name="Savage R."/>
            <person name="Osoegawa K."/>
            <person name="de Jong P."/>
            <person name="Grimwood J."/>
            <person name="Chapman J.A."/>
            <person name="Shapiro H."/>
            <person name="Aerts A."/>
            <person name="Otillar R.P."/>
            <person name="Terry A.Y."/>
            <person name="Boore J.L."/>
            <person name="Grigoriev I.V."/>
            <person name="Lindberg D.R."/>
            <person name="Seaver E.C."/>
            <person name="Weisblat D.A."/>
            <person name="Putnam N.H."/>
            <person name="Rokhsar D.S."/>
        </authorList>
    </citation>
    <scope>NUCLEOTIDE SEQUENCE [LARGE SCALE GENOMIC DNA]</scope>
</reference>
<dbReference type="KEGG" id="lgi:LOTGIDRAFT_176473"/>
<evidence type="ECO:0000256" key="4">
    <source>
        <dbReference type="ARBA" id="ARBA00022737"/>
    </source>
</evidence>
<evidence type="ECO:0000256" key="1">
    <source>
        <dbReference type="ARBA" id="ARBA00004245"/>
    </source>
</evidence>
<feature type="region of interest" description="Disordered" evidence="6">
    <location>
        <begin position="1"/>
        <end position="61"/>
    </location>
</feature>
<feature type="compositionally biased region" description="Low complexity" evidence="6">
    <location>
        <begin position="1"/>
        <end position="41"/>
    </location>
</feature>
<proteinExistence type="predicted"/>
<dbReference type="CTD" id="20243790"/>
<evidence type="ECO:0000313" key="7">
    <source>
        <dbReference type="EMBL" id="ESP00383.1"/>
    </source>
</evidence>
<gene>
    <name evidence="7" type="ORF">LOTGIDRAFT_176473</name>
</gene>
<dbReference type="GO" id="GO:0008017">
    <property type="term" value="F:microtubule binding"/>
    <property type="evidence" value="ECO:0007669"/>
    <property type="project" value="InterPro"/>
</dbReference>
<keyword evidence="2" id="KW-0963">Cytoplasm</keyword>
<evidence type="ECO:0000256" key="3">
    <source>
        <dbReference type="ARBA" id="ARBA00022553"/>
    </source>
</evidence>
<dbReference type="InterPro" id="IPR027324">
    <property type="entry name" value="MAP2/MAP4/Tau"/>
</dbReference>
<dbReference type="GO" id="GO:0043005">
    <property type="term" value="C:neuron projection"/>
    <property type="evidence" value="ECO:0007669"/>
    <property type="project" value="TreeGrafter"/>
</dbReference>
<evidence type="ECO:0000256" key="6">
    <source>
        <dbReference type="SAM" id="MobiDB-lite"/>
    </source>
</evidence>
<keyword evidence="4" id="KW-0677">Repeat</keyword>
<dbReference type="EMBL" id="KB200722">
    <property type="protein sequence ID" value="ESP00383.1"/>
    <property type="molecule type" value="Genomic_DNA"/>
</dbReference>
<keyword evidence="3" id="KW-0597">Phosphoprotein</keyword>
<name>V4ASZ9_LOTGI</name>
<dbReference type="Proteomes" id="UP000030746">
    <property type="component" value="Unassembled WGS sequence"/>
</dbReference>